<name>A0A1X0WLW5_STROR</name>
<accession>A0A1X0WLW5</accession>
<reference evidence="1 2" key="1">
    <citation type="journal article" date="2016" name="PLoS ONE">
        <title>Comparative Genomics Analysis of Streptococcus tigurinus Strains Identifies Genetic Elements Specifically and Uniquely Present in Highly Virulent Strains.</title>
        <authorList>
            <person name="Diene S.M."/>
            <person name="Francois P."/>
            <person name="Zbinden A."/>
            <person name="Entenza J.M."/>
            <person name="Resch G."/>
        </authorList>
    </citation>
    <scope>NUCLEOTIDE SEQUENCE [LARGE SCALE GENOMIC DNA]</scope>
    <source>
        <strain evidence="1 2">AZ_8</strain>
    </source>
</reference>
<dbReference type="EMBL" id="LNVF01000013">
    <property type="protein sequence ID" value="ORJ27757.1"/>
    <property type="molecule type" value="Genomic_DNA"/>
</dbReference>
<protein>
    <recommendedName>
        <fullName evidence="3">Phage protein</fullName>
    </recommendedName>
</protein>
<dbReference type="AlphaFoldDB" id="A0A1X0WLW5"/>
<dbReference type="RefSeq" id="WP_084911964.1">
    <property type="nucleotide sequence ID" value="NZ_LNVF01000013.1"/>
</dbReference>
<evidence type="ECO:0000313" key="2">
    <source>
        <dbReference type="Proteomes" id="UP000192428"/>
    </source>
</evidence>
<dbReference type="Proteomes" id="UP000192428">
    <property type="component" value="Unassembled WGS sequence"/>
</dbReference>
<comment type="caution">
    <text evidence="1">The sequence shown here is derived from an EMBL/GenBank/DDBJ whole genome shotgun (WGS) entry which is preliminary data.</text>
</comment>
<evidence type="ECO:0008006" key="3">
    <source>
        <dbReference type="Google" id="ProtNLM"/>
    </source>
</evidence>
<evidence type="ECO:0000313" key="1">
    <source>
        <dbReference type="EMBL" id="ORJ27757.1"/>
    </source>
</evidence>
<gene>
    <name evidence="1" type="ORF">ATE34_06315</name>
</gene>
<sequence length="126" mass="14632">MSNKTVIDLGSKVLSFDFGEFSLDYRATDKKDAQIQDKAVELNDRVGAYQKDVENMNDKEGRKALKPMVDEFFVAMFDEDAPQKIYEVAGENTWNYLNVFLQVSATIQKEWKKKLNDENFKKYLAE</sequence>
<proteinExistence type="predicted"/>
<organism evidence="1 2">
    <name type="scientific">Streptococcus oralis subsp. tigurinus</name>
    <dbReference type="NCBI Taxonomy" id="1077464"/>
    <lineage>
        <taxon>Bacteria</taxon>
        <taxon>Bacillati</taxon>
        <taxon>Bacillota</taxon>
        <taxon>Bacilli</taxon>
        <taxon>Lactobacillales</taxon>
        <taxon>Streptococcaceae</taxon>
        <taxon>Streptococcus</taxon>
    </lineage>
</organism>